<dbReference type="RefSeq" id="WP_091632616.1">
    <property type="nucleotide sequence ID" value="NZ_FNYW01000003.1"/>
</dbReference>
<dbReference type="GO" id="GO:0005886">
    <property type="term" value="C:plasma membrane"/>
    <property type="evidence" value="ECO:0007669"/>
    <property type="project" value="UniProtKB-SubCell"/>
</dbReference>
<feature type="transmembrane region" description="Helical" evidence="13">
    <location>
        <begin position="388"/>
        <end position="410"/>
    </location>
</feature>
<organism evidence="14 15">
    <name type="scientific">Alkalibacterium gilvum</name>
    <dbReference type="NCBI Taxonomy" id="1130080"/>
    <lineage>
        <taxon>Bacteria</taxon>
        <taxon>Bacillati</taxon>
        <taxon>Bacillota</taxon>
        <taxon>Bacilli</taxon>
        <taxon>Lactobacillales</taxon>
        <taxon>Carnobacteriaceae</taxon>
        <taxon>Alkalibacterium</taxon>
    </lineage>
</organism>
<dbReference type="PANTHER" id="PTHR43298">
    <property type="entry name" value="MULTIDRUG RESISTANCE PROTEIN NORM-RELATED"/>
    <property type="match status" value="1"/>
</dbReference>
<feature type="transmembrane region" description="Helical" evidence="13">
    <location>
        <begin position="96"/>
        <end position="118"/>
    </location>
</feature>
<reference evidence="15" key="1">
    <citation type="submission" date="2016-10" db="EMBL/GenBank/DDBJ databases">
        <authorList>
            <person name="Varghese N."/>
            <person name="Submissions S."/>
        </authorList>
    </citation>
    <scope>NUCLEOTIDE SEQUENCE [LARGE SCALE GENOMIC DNA]</scope>
    <source>
        <strain evidence="15">DSM 25751</strain>
    </source>
</reference>
<evidence type="ECO:0000256" key="2">
    <source>
        <dbReference type="ARBA" id="ARBA00004651"/>
    </source>
</evidence>
<evidence type="ECO:0000256" key="13">
    <source>
        <dbReference type="SAM" id="Phobius"/>
    </source>
</evidence>
<keyword evidence="9 13" id="KW-1133">Transmembrane helix</keyword>
<dbReference type="CDD" id="cd13144">
    <property type="entry name" value="MATE_like_4"/>
    <property type="match status" value="1"/>
</dbReference>
<evidence type="ECO:0000256" key="12">
    <source>
        <dbReference type="ARBA" id="ARBA00031636"/>
    </source>
</evidence>
<accession>A0A1H6RI41</accession>
<dbReference type="PIRSF" id="PIRSF006603">
    <property type="entry name" value="DinF"/>
    <property type="match status" value="1"/>
</dbReference>
<dbReference type="InterPro" id="IPR050222">
    <property type="entry name" value="MATE_MdtK"/>
</dbReference>
<dbReference type="PANTHER" id="PTHR43298:SF2">
    <property type="entry name" value="FMN_FAD EXPORTER YEEO-RELATED"/>
    <property type="match status" value="1"/>
</dbReference>
<feature type="transmembrane region" description="Helical" evidence="13">
    <location>
        <begin position="14"/>
        <end position="35"/>
    </location>
</feature>
<dbReference type="EMBL" id="FNYW01000003">
    <property type="protein sequence ID" value="SEI55479.1"/>
    <property type="molecule type" value="Genomic_DNA"/>
</dbReference>
<feature type="transmembrane region" description="Helical" evidence="13">
    <location>
        <begin position="239"/>
        <end position="261"/>
    </location>
</feature>
<feature type="transmembrane region" description="Helical" evidence="13">
    <location>
        <begin position="55"/>
        <end position="76"/>
    </location>
</feature>
<dbReference type="GO" id="GO:0015297">
    <property type="term" value="F:antiporter activity"/>
    <property type="evidence" value="ECO:0007669"/>
    <property type="project" value="UniProtKB-KW"/>
</dbReference>
<evidence type="ECO:0000256" key="4">
    <source>
        <dbReference type="ARBA" id="ARBA00020268"/>
    </source>
</evidence>
<gene>
    <name evidence="14" type="ORF">SAMN04488113_10327</name>
</gene>
<evidence type="ECO:0000256" key="7">
    <source>
        <dbReference type="ARBA" id="ARBA00022475"/>
    </source>
</evidence>
<feature type="transmembrane region" description="Helical" evidence="13">
    <location>
        <begin position="163"/>
        <end position="189"/>
    </location>
</feature>
<evidence type="ECO:0000256" key="9">
    <source>
        <dbReference type="ARBA" id="ARBA00022989"/>
    </source>
</evidence>
<evidence type="ECO:0000256" key="8">
    <source>
        <dbReference type="ARBA" id="ARBA00022692"/>
    </source>
</evidence>
<keyword evidence="7" id="KW-1003">Cell membrane</keyword>
<keyword evidence="8 13" id="KW-0812">Transmembrane</keyword>
<dbReference type="OrthoDB" id="9811110at2"/>
<dbReference type="Pfam" id="PF01554">
    <property type="entry name" value="MatE"/>
    <property type="match status" value="2"/>
</dbReference>
<dbReference type="GO" id="GO:0042910">
    <property type="term" value="F:xenobiotic transmembrane transporter activity"/>
    <property type="evidence" value="ECO:0007669"/>
    <property type="project" value="InterPro"/>
</dbReference>
<sequence>MEQNKMGVMPINKLLISMSLPMMLSMIVQSLYNVVDSIFVAQLSENALTAVTLAFPVQNLMIAIQVGTGVGMNALLSRRLGENNYEKANNAASNGVFLSILHYLVILILGLTIVPFFFRSQTSNPEILAQGESYMRIIMIFSLGLFLQVIFEKLLQGTGKSVFSMWVQGSGAIINIILDPFFIFGWFGFPALGVTGAAVATVIGQTVAALIGVLLNYYKNDEIKLQYKNFRPHLETIKDIYVVGVPSSMMIAITSVTIFSMNKILLKFSPTAIAVFGVYFRLQSFAFMPIFGLNNGMIPIVAFNYGARNKERIKEAIRLSIIYAMIFMLICLAIFQFFPVTLLNLFNASPEMLEIGVPAMRIISISFLFAGFSIIVSTIFQAFGKGTFGLYVSFTRQVIVLIPLAYLFSLTGNVDTIWWSFPVSELVSALLCVYFLRVIFKKYVEPLPDEPIITNSL</sequence>
<dbReference type="GO" id="GO:0006811">
    <property type="term" value="P:monoatomic ion transport"/>
    <property type="evidence" value="ECO:0007669"/>
    <property type="project" value="UniProtKB-KW"/>
</dbReference>
<comment type="function">
    <text evidence="1">Multidrug efflux pump.</text>
</comment>
<dbReference type="AlphaFoldDB" id="A0A1H6RI41"/>
<comment type="similarity">
    <text evidence="3">Belongs to the multi antimicrobial extrusion (MATE) (TC 2.A.66.1) family.</text>
</comment>
<evidence type="ECO:0000256" key="1">
    <source>
        <dbReference type="ARBA" id="ARBA00003408"/>
    </source>
</evidence>
<evidence type="ECO:0000256" key="3">
    <source>
        <dbReference type="ARBA" id="ARBA00010199"/>
    </source>
</evidence>
<feature type="transmembrane region" description="Helical" evidence="13">
    <location>
        <begin position="285"/>
        <end position="307"/>
    </location>
</feature>
<evidence type="ECO:0000256" key="11">
    <source>
        <dbReference type="ARBA" id="ARBA00023136"/>
    </source>
</evidence>
<keyword evidence="15" id="KW-1185">Reference proteome</keyword>
<dbReference type="InterPro" id="IPR048279">
    <property type="entry name" value="MdtK-like"/>
</dbReference>
<feature type="transmembrane region" description="Helical" evidence="13">
    <location>
        <begin position="195"/>
        <end position="218"/>
    </location>
</feature>
<name>A0A1H6RI41_9LACT</name>
<dbReference type="Proteomes" id="UP000198564">
    <property type="component" value="Unassembled WGS sequence"/>
</dbReference>
<evidence type="ECO:0000256" key="10">
    <source>
        <dbReference type="ARBA" id="ARBA00023065"/>
    </source>
</evidence>
<dbReference type="InterPro" id="IPR002528">
    <property type="entry name" value="MATE_fam"/>
</dbReference>
<evidence type="ECO:0000256" key="6">
    <source>
        <dbReference type="ARBA" id="ARBA00022449"/>
    </source>
</evidence>
<keyword evidence="5" id="KW-0813">Transport</keyword>
<keyword evidence="10" id="KW-0406">Ion transport</keyword>
<feature type="transmembrane region" description="Helical" evidence="13">
    <location>
        <begin position="319"/>
        <end position="338"/>
    </location>
</feature>
<comment type="subcellular location">
    <subcellularLocation>
        <location evidence="2">Cell membrane</location>
        <topology evidence="2">Multi-pass membrane protein</topology>
    </subcellularLocation>
</comment>
<feature type="transmembrane region" description="Helical" evidence="13">
    <location>
        <begin position="358"/>
        <end position="376"/>
    </location>
</feature>
<keyword evidence="11 13" id="KW-0472">Membrane</keyword>
<keyword evidence="6" id="KW-0050">Antiport</keyword>
<evidence type="ECO:0000313" key="14">
    <source>
        <dbReference type="EMBL" id="SEI55479.1"/>
    </source>
</evidence>
<dbReference type="NCBIfam" id="TIGR00797">
    <property type="entry name" value="matE"/>
    <property type="match status" value="1"/>
</dbReference>
<evidence type="ECO:0000256" key="5">
    <source>
        <dbReference type="ARBA" id="ARBA00022448"/>
    </source>
</evidence>
<protein>
    <recommendedName>
        <fullName evidence="4">Probable multidrug resistance protein NorM</fullName>
    </recommendedName>
    <alternativeName>
        <fullName evidence="12">Multidrug-efflux transporter</fullName>
    </alternativeName>
</protein>
<feature type="transmembrane region" description="Helical" evidence="13">
    <location>
        <begin position="416"/>
        <end position="436"/>
    </location>
</feature>
<dbReference type="STRING" id="1130080.SAMN04488113_10327"/>
<feature type="transmembrane region" description="Helical" evidence="13">
    <location>
        <begin position="133"/>
        <end position="151"/>
    </location>
</feature>
<evidence type="ECO:0000313" key="15">
    <source>
        <dbReference type="Proteomes" id="UP000198564"/>
    </source>
</evidence>
<proteinExistence type="inferred from homology"/>